<dbReference type="InterPro" id="IPR036631">
    <property type="entry name" value="MGMT_N_sf"/>
</dbReference>
<evidence type="ECO:0000256" key="4">
    <source>
        <dbReference type="ARBA" id="ARBA00022679"/>
    </source>
</evidence>
<dbReference type="Pfam" id="PF01035">
    <property type="entry name" value="DNA_binding_1"/>
    <property type="match status" value="1"/>
</dbReference>
<evidence type="ECO:0000256" key="6">
    <source>
        <dbReference type="ARBA" id="ARBA00023204"/>
    </source>
</evidence>
<keyword evidence="12" id="KW-1185">Reference proteome</keyword>
<evidence type="ECO:0000259" key="10">
    <source>
        <dbReference type="Pfam" id="PF02870"/>
    </source>
</evidence>
<comment type="function">
    <text evidence="8">Involved in the cellular defense against the biological effects of O6-methylguanine (O6-MeG) and O4-methylthymine (O4-MeT) in DNA. Repairs the methylated nucleobase in DNA by stoichiometrically transferring the methyl group to a cysteine residue in the enzyme. This is a suicide reaction: the enzyme is irreversibly inactivated.</text>
</comment>
<comment type="catalytic activity">
    <reaction evidence="1 8">
        <text>a 4-O-methyl-thymidine in DNA + L-cysteinyl-[protein] = a thymidine in DNA + S-methyl-L-cysteinyl-[protein]</text>
        <dbReference type="Rhea" id="RHEA:53428"/>
        <dbReference type="Rhea" id="RHEA-COMP:10131"/>
        <dbReference type="Rhea" id="RHEA-COMP:10132"/>
        <dbReference type="Rhea" id="RHEA-COMP:13555"/>
        <dbReference type="Rhea" id="RHEA-COMP:13556"/>
        <dbReference type="ChEBI" id="CHEBI:29950"/>
        <dbReference type="ChEBI" id="CHEBI:82612"/>
        <dbReference type="ChEBI" id="CHEBI:137386"/>
        <dbReference type="ChEBI" id="CHEBI:137387"/>
        <dbReference type="EC" id="2.1.1.63"/>
    </reaction>
</comment>
<dbReference type="EMBL" id="JBHRUV010000030">
    <property type="protein sequence ID" value="MFC3266097.1"/>
    <property type="molecule type" value="Genomic_DNA"/>
</dbReference>
<proteinExistence type="inferred from homology"/>
<dbReference type="InterPro" id="IPR014048">
    <property type="entry name" value="MethylDNA_cys_MeTrfase_DNA-bd"/>
</dbReference>
<dbReference type="NCBIfam" id="TIGR00589">
    <property type="entry name" value="ogt"/>
    <property type="match status" value="1"/>
</dbReference>
<evidence type="ECO:0000256" key="2">
    <source>
        <dbReference type="ARBA" id="ARBA00022490"/>
    </source>
</evidence>
<dbReference type="SUPFAM" id="SSF53155">
    <property type="entry name" value="Methylated DNA-protein cysteine methyltransferase domain"/>
    <property type="match status" value="1"/>
</dbReference>
<dbReference type="HAMAP" id="MF_00772">
    <property type="entry name" value="OGT"/>
    <property type="match status" value="1"/>
</dbReference>
<name>A0ABV7LEY4_9HYPH</name>
<feature type="domain" description="Methylguanine DNA methyltransferase ribonuclease-like" evidence="10">
    <location>
        <begin position="19"/>
        <end position="89"/>
    </location>
</feature>
<comment type="miscellaneous">
    <text evidence="8">This enzyme catalyzes only one turnover and therefore is not strictly catalytic. According to one definition, an enzyme is a biocatalyst that acts repeatedly and over many reaction cycles.</text>
</comment>
<gene>
    <name evidence="11" type="ORF">ACFOEX_07005</name>
</gene>
<feature type="domain" description="Methylated-DNA-[protein]-cysteine S-methyltransferase DNA binding" evidence="9">
    <location>
        <begin position="94"/>
        <end position="175"/>
    </location>
</feature>
<dbReference type="InterPro" id="IPR036217">
    <property type="entry name" value="MethylDNA_cys_MeTrfase_DNAb"/>
</dbReference>
<dbReference type="Proteomes" id="UP001595536">
    <property type="component" value="Unassembled WGS sequence"/>
</dbReference>
<dbReference type="InterPro" id="IPR023546">
    <property type="entry name" value="MGMT"/>
</dbReference>
<evidence type="ECO:0000256" key="1">
    <source>
        <dbReference type="ARBA" id="ARBA00001286"/>
    </source>
</evidence>
<evidence type="ECO:0000256" key="3">
    <source>
        <dbReference type="ARBA" id="ARBA00022603"/>
    </source>
</evidence>
<dbReference type="RefSeq" id="WP_376831064.1">
    <property type="nucleotide sequence ID" value="NZ_JBHLWR010000006.1"/>
</dbReference>
<keyword evidence="6 8" id="KW-0234">DNA repair</keyword>
<protein>
    <recommendedName>
        <fullName evidence="8">Methylated-DNA--protein-cysteine methyltransferase</fullName>
        <ecNumber evidence="8">2.1.1.63</ecNumber>
    </recommendedName>
    <alternativeName>
        <fullName evidence="8">6-O-methylguanine-DNA methyltransferase</fullName>
        <shortName evidence="8">MGMT</shortName>
    </alternativeName>
    <alternativeName>
        <fullName evidence="8">O-6-methylguanine-DNA-alkyltransferase</fullName>
    </alternativeName>
</protein>
<evidence type="ECO:0000313" key="12">
    <source>
        <dbReference type="Proteomes" id="UP001595536"/>
    </source>
</evidence>
<dbReference type="PANTHER" id="PTHR10815">
    <property type="entry name" value="METHYLATED-DNA--PROTEIN-CYSTEINE METHYLTRANSFERASE"/>
    <property type="match status" value="1"/>
</dbReference>
<organism evidence="11 12">
    <name type="scientific">Camelimonas abortus</name>
    <dbReference type="NCBI Taxonomy" id="1017184"/>
    <lineage>
        <taxon>Bacteria</taxon>
        <taxon>Pseudomonadati</taxon>
        <taxon>Pseudomonadota</taxon>
        <taxon>Alphaproteobacteria</taxon>
        <taxon>Hyphomicrobiales</taxon>
        <taxon>Chelatococcaceae</taxon>
        <taxon>Camelimonas</taxon>
    </lineage>
</organism>
<reference evidence="12" key="1">
    <citation type="journal article" date="2019" name="Int. J. Syst. Evol. Microbiol.">
        <title>The Global Catalogue of Microorganisms (GCM) 10K type strain sequencing project: providing services to taxonomists for standard genome sequencing and annotation.</title>
        <authorList>
            <consortium name="The Broad Institute Genomics Platform"/>
            <consortium name="The Broad Institute Genome Sequencing Center for Infectious Disease"/>
            <person name="Wu L."/>
            <person name="Ma J."/>
        </authorList>
    </citation>
    <scope>NUCLEOTIDE SEQUENCE [LARGE SCALE GENOMIC DNA]</scope>
    <source>
        <strain evidence="12">CCM 7941</strain>
    </source>
</reference>
<dbReference type="PROSITE" id="PS00374">
    <property type="entry name" value="MGMT"/>
    <property type="match status" value="1"/>
</dbReference>
<evidence type="ECO:0000256" key="8">
    <source>
        <dbReference type="HAMAP-Rule" id="MF_00772"/>
    </source>
</evidence>
<keyword evidence="3 8" id="KW-0489">Methyltransferase</keyword>
<feature type="active site" description="Nucleophile; methyl group acceptor" evidence="8">
    <location>
        <position position="146"/>
    </location>
</feature>
<keyword evidence="4 8" id="KW-0808">Transferase</keyword>
<comment type="caution">
    <text evidence="11">The sequence shown here is derived from an EMBL/GenBank/DDBJ whole genome shotgun (WGS) entry which is preliminary data.</text>
</comment>
<dbReference type="GO" id="GO:0003908">
    <property type="term" value="F:methylated-DNA-[protein]-cysteine S-methyltransferase activity"/>
    <property type="evidence" value="ECO:0007669"/>
    <property type="project" value="UniProtKB-EC"/>
</dbReference>
<keyword evidence="2 8" id="KW-0963">Cytoplasm</keyword>
<comment type="similarity">
    <text evidence="8">Belongs to the MGMT family.</text>
</comment>
<evidence type="ECO:0000313" key="11">
    <source>
        <dbReference type="EMBL" id="MFC3266097.1"/>
    </source>
</evidence>
<dbReference type="CDD" id="cd06445">
    <property type="entry name" value="ATase"/>
    <property type="match status" value="1"/>
</dbReference>
<dbReference type="Pfam" id="PF02870">
    <property type="entry name" value="Methyltransf_1N"/>
    <property type="match status" value="1"/>
</dbReference>
<dbReference type="InterPro" id="IPR036388">
    <property type="entry name" value="WH-like_DNA-bd_sf"/>
</dbReference>
<comment type="subcellular location">
    <subcellularLocation>
        <location evidence="8">Cytoplasm</location>
    </subcellularLocation>
</comment>
<comment type="catalytic activity">
    <reaction evidence="7 8">
        <text>a 6-O-methyl-2'-deoxyguanosine in DNA + L-cysteinyl-[protein] = S-methyl-L-cysteinyl-[protein] + a 2'-deoxyguanosine in DNA</text>
        <dbReference type="Rhea" id="RHEA:24000"/>
        <dbReference type="Rhea" id="RHEA-COMP:10131"/>
        <dbReference type="Rhea" id="RHEA-COMP:10132"/>
        <dbReference type="Rhea" id="RHEA-COMP:11367"/>
        <dbReference type="Rhea" id="RHEA-COMP:11368"/>
        <dbReference type="ChEBI" id="CHEBI:29950"/>
        <dbReference type="ChEBI" id="CHEBI:82612"/>
        <dbReference type="ChEBI" id="CHEBI:85445"/>
        <dbReference type="ChEBI" id="CHEBI:85448"/>
        <dbReference type="EC" id="2.1.1.63"/>
    </reaction>
</comment>
<evidence type="ECO:0000256" key="7">
    <source>
        <dbReference type="ARBA" id="ARBA00049348"/>
    </source>
</evidence>
<accession>A0ABV7LEY4</accession>
<keyword evidence="5 8" id="KW-0227">DNA damage</keyword>
<dbReference type="InterPro" id="IPR001497">
    <property type="entry name" value="MethylDNA_cys_MeTrfase_AS"/>
</dbReference>
<evidence type="ECO:0000256" key="5">
    <source>
        <dbReference type="ARBA" id="ARBA00022763"/>
    </source>
</evidence>
<dbReference type="SUPFAM" id="SSF46767">
    <property type="entry name" value="Methylated DNA-protein cysteine methyltransferase, C-terminal domain"/>
    <property type="match status" value="1"/>
</dbReference>
<dbReference type="PANTHER" id="PTHR10815:SF5">
    <property type="entry name" value="METHYLATED-DNA--PROTEIN-CYSTEINE METHYLTRANSFERASE"/>
    <property type="match status" value="1"/>
</dbReference>
<dbReference type="GO" id="GO:0032259">
    <property type="term" value="P:methylation"/>
    <property type="evidence" value="ECO:0007669"/>
    <property type="project" value="UniProtKB-KW"/>
</dbReference>
<sequence>MTGNPSRQPARLVLSRFPAPAGVILLASDENGVLRALDWEGYEARMQRLLRRHYPALRPAEGQAPAAIADALDAYFSGELAALDAVPVATSGTPFQQRVWAALRQIPPGETRSYAELATMAGATPRAVRAVGQANGANPIGVVVPCHRVIASDGSLGGYAAGLARKRWLLTHEGAAFRDHDAPVALPLFAMATAAGVPAPA</sequence>
<dbReference type="EC" id="2.1.1.63" evidence="8"/>
<evidence type="ECO:0000259" key="9">
    <source>
        <dbReference type="Pfam" id="PF01035"/>
    </source>
</evidence>
<dbReference type="Gene3D" id="1.10.10.10">
    <property type="entry name" value="Winged helix-like DNA-binding domain superfamily/Winged helix DNA-binding domain"/>
    <property type="match status" value="1"/>
</dbReference>
<dbReference type="InterPro" id="IPR008332">
    <property type="entry name" value="MethylG_MeTrfase_N"/>
</dbReference>